<proteinExistence type="predicted"/>
<dbReference type="Pfam" id="PF12705">
    <property type="entry name" value="PDDEXK_1"/>
    <property type="match status" value="1"/>
</dbReference>
<dbReference type="Proteomes" id="UP000243525">
    <property type="component" value="Unassembled WGS sequence"/>
</dbReference>
<dbReference type="RefSeq" id="WP_107821162.1">
    <property type="nucleotide sequence ID" value="NZ_OY782574.1"/>
</dbReference>
<sequence>MEPFLKQVARFLYETHGEQINRISVVFPSRRSSVFFNAYLNELVRKTVLGPEVITINDLVSKFSGLQISDHISQILLLHQIYKQETGHEEELDDFFFWGEILLNDFNDIDKYLLNPDDLFQNISDLKEIESRFEYMTAEQRKIIEQFWGTLGKGGGSANRTKFMQIWNKLAAVYHRFKEALTKDDRAFTGMLYRDLIEQWTAKNAEALKSERYCFVGFNALNAAEEKLFRKFKELEIGDFFWDYDPVFVRDVQHEAGLFIRRNLLVFPPPEGFHLDAGELSQPKITIVSVPGQVAQTQVLNHPEFAGSLMKDPRFDDTALVLSDEGLLVPMVSSAGAQYHKINITMGYPIQNTPVFSFINQLIDLQKNYRLYDGADAFYYKPVIALLSHQLLADATTKEIVRAIHAENKVYVRTSDLAENDLLKLIFTRLTRWQDCAAYLLNVVKMQAVRLGSSREDEAEPALENEYLYQAYLAIQRLTETLEQFHPAKISMSLFYRILQQYLQRISIPFEGEPLSGLQVMGVLETRNLDFKRLFMFSVNEGRLPNTSTTHSFIPYNLRKAFGLPAYEEQDAMYAYYFYRLAHRAEELVLVYDTSGDGMGSGEMSRYLFQLLYDSALEPRLTQLNFDFKSTESAPISIPSTAKHRELLLSRYADRRLSPSALNVFLDCRLKFYFKYIAGIHESDELLEDVDPRLFGNLFHYASEMLYKPFAGREMTNEHIVALLKNDAVIRKAIYDAFKREYYKDSSLKDVKITGKNILIAENLKTYLTRMLENDQAFAPFQVVALEGNCEADFELEVEGQKRTIKLGGIVDRIDRTKEGLRIIDYKTGRSLVLKFNQFDDLYKREADNRPKEILQTLVYSEIYRRMHGVADILPSIYKIDSFFGDEFDPAIKMQGQTVNYSSIAAPFAESLNELLSEIFSPETSFDQTSKKRKCENCPYNTICRRG</sequence>
<organism evidence="2 3">
    <name type="scientific">Mangrovibacterium marinum</name>
    <dbReference type="NCBI Taxonomy" id="1639118"/>
    <lineage>
        <taxon>Bacteria</taxon>
        <taxon>Pseudomonadati</taxon>
        <taxon>Bacteroidota</taxon>
        <taxon>Bacteroidia</taxon>
        <taxon>Marinilabiliales</taxon>
        <taxon>Prolixibacteraceae</taxon>
        <taxon>Mangrovibacterium</taxon>
    </lineage>
</organism>
<dbReference type="OrthoDB" id="9762792at2"/>
<dbReference type="Gene3D" id="3.90.320.10">
    <property type="match status" value="1"/>
</dbReference>
<dbReference type="EMBL" id="QAAD01000003">
    <property type="protein sequence ID" value="PTN09778.1"/>
    <property type="molecule type" value="Genomic_DNA"/>
</dbReference>
<dbReference type="GO" id="GO:0004386">
    <property type="term" value="F:helicase activity"/>
    <property type="evidence" value="ECO:0007669"/>
    <property type="project" value="UniProtKB-KW"/>
</dbReference>
<dbReference type="InterPro" id="IPR011604">
    <property type="entry name" value="PDDEXK-like_dom_sf"/>
</dbReference>
<evidence type="ECO:0000313" key="2">
    <source>
        <dbReference type="EMBL" id="PTN09778.1"/>
    </source>
</evidence>
<dbReference type="InterPro" id="IPR038726">
    <property type="entry name" value="PDDEXK_AddAB-type"/>
</dbReference>
<evidence type="ECO:0000259" key="1">
    <source>
        <dbReference type="Pfam" id="PF12705"/>
    </source>
</evidence>
<feature type="domain" description="PD-(D/E)XK endonuclease-like" evidence="1">
    <location>
        <begin position="656"/>
        <end position="945"/>
    </location>
</feature>
<evidence type="ECO:0000313" key="3">
    <source>
        <dbReference type="Proteomes" id="UP000243525"/>
    </source>
</evidence>
<dbReference type="InterPro" id="IPR027417">
    <property type="entry name" value="P-loop_NTPase"/>
</dbReference>
<accession>A0A2T5C4J0</accession>
<keyword evidence="2" id="KW-0067">ATP-binding</keyword>
<keyword evidence="2" id="KW-0378">Hydrolase</keyword>
<dbReference type="SUPFAM" id="SSF52540">
    <property type="entry name" value="P-loop containing nucleoside triphosphate hydrolases"/>
    <property type="match status" value="1"/>
</dbReference>
<comment type="caution">
    <text evidence="2">The sequence shown here is derived from an EMBL/GenBank/DDBJ whole genome shotgun (WGS) entry which is preliminary data.</text>
</comment>
<dbReference type="AlphaFoldDB" id="A0A2T5C4J0"/>
<name>A0A2T5C4J0_9BACT</name>
<protein>
    <submittedName>
        <fullName evidence="2">ATP-dependent helicase/DNAse subunit B</fullName>
    </submittedName>
</protein>
<keyword evidence="2" id="KW-0347">Helicase</keyword>
<reference evidence="2 3" key="1">
    <citation type="submission" date="2018-04" db="EMBL/GenBank/DDBJ databases">
        <title>Genomic Encyclopedia of Archaeal and Bacterial Type Strains, Phase II (KMG-II): from individual species to whole genera.</title>
        <authorList>
            <person name="Goeker M."/>
        </authorList>
    </citation>
    <scope>NUCLEOTIDE SEQUENCE [LARGE SCALE GENOMIC DNA]</scope>
    <source>
        <strain evidence="2 3">DSM 28823</strain>
    </source>
</reference>
<keyword evidence="2" id="KW-0547">Nucleotide-binding</keyword>
<gene>
    <name evidence="2" type="ORF">C8N47_10372</name>
</gene>
<keyword evidence="3" id="KW-1185">Reference proteome</keyword>